<evidence type="ECO:0000313" key="4">
    <source>
        <dbReference type="Proteomes" id="UP000663586"/>
    </source>
</evidence>
<organism evidence="3 4">
    <name type="scientific">Natranaeroarchaeum sulfidigenes</name>
    <dbReference type="NCBI Taxonomy" id="2784880"/>
    <lineage>
        <taxon>Archaea</taxon>
        <taxon>Methanobacteriati</taxon>
        <taxon>Methanobacteriota</taxon>
        <taxon>Stenosarchaea group</taxon>
        <taxon>Halobacteria</taxon>
        <taxon>Halobacteriales</taxon>
        <taxon>Natronoarchaeaceae</taxon>
        <taxon>Natranaeroarchaeum</taxon>
    </lineage>
</organism>
<dbReference type="CDD" id="cd03801">
    <property type="entry name" value="GT4_PimA-like"/>
    <property type="match status" value="1"/>
</dbReference>
<dbReference type="Gene3D" id="3.40.50.2000">
    <property type="entry name" value="Glycogen Phosphorylase B"/>
    <property type="match status" value="2"/>
</dbReference>
<dbReference type="InterPro" id="IPR001296">
    <property type="entry name" value="Glyco_trans_1"/>
</dbReference>
<reference evidence="3" key="1">
    <citation type="submission" date="2020-11" db="EMBL/GenBank/DDBJ databases">
        <title>Carbohydrate-dependent, anaerobic sulfur respiration: A novel catabolism in halophilic archaea.</title>
        <authorList>
            <person name="Sorokin D.Y."/>
            <person name="Messina E."/>
            <person name="Smedile F."/>
            <person name="La Cono V."/>
            <person name="Hallsworth J.E."/>
            <person name="Yakimov M.M."/>
        </authorList>
    </citation>
    <scope>NUCLEOTIDE SEQUENCE</scope>
    <source>
        <strain evidence="3">AArc-S</strain>
    </source>
</reference>
<dbReference type="PANTHER" id="PTHR45947">
    <property type="entry name" value="SULFOQUINOVOSYL TRANSFERASE SQD2"/>
    <property type="match status" value="1"/>
</dbReference>
<dbReference type="PANTHER" id="PTHR45947:SF3">
    <property type="entry name" value="SULFOQUINOVOSYL TRANSFERASE SQD2"/>
    <property type="match status" value="1"/>
</dbReference>
<dbReference type="InterPro" id="IPR028098">
    <property type="entry name" value="Glyco_trans_4-like_N"/>
</dbReference>
<feature type="domain" description="Glycosyltransferase subfamily 4-like N-terminal" evidence="2">
    <location>
        <begin position="60"/>
        <end position="164"/>
    </location>
</feature>
<dbReference type="GO" id="GO:0016757">
    <property type="term" value="F:glycosyltransferase activity"/>
    <property type="evidence" value="ECO:0007669"/>
    <property type="project" value="InterPro"/>
</dbReference>
<dbReference type="AlphaFoldDB" id="A0A897MM81"/>
<dbReference type="InterPro" id="IPR050194">
    <property type="entry name" value="Glycosyltransferase_grp1"/>
</dbReference>
<dbReference type="EMBL" id="CP064786">
    <property type="protein sequence ID" value="QSG01707.1"/>
    <property type="molecule type" value="Genomic_DNA"/>
</dbReference>
<dbReference type="KEGG" id="hara:AArcS_0478"/>
<feature type="domain" description="Glycosyl transferase family 1" evidence="1">
    <location>
        <begin position="174"/>
        <end position="339"/>
    </location>
</feature>
<sequence>MRVCHVVNVLSDTTMAGDLAVKQAEMGDVDRIDFGCWRGCDTSLTHDDVHVHDLTHGNTTRLEKIRTLKRLVAESDVVHVHHTISGAVATLLSNLHRTPVVVTEHNSHRGYKTTRLIVNNATGRFADRVVCVSDSVKDSFAPWEQKLIGKNKLQTIYNGVEIDRVERAKNIDWSIHNQVEIDPEAVIVSSAGMLIEQKAQHILIDAVDEANKTAETPIELVISGSGPRKEELQAQIDDSDFSDRMHLLGFLPRREQVYKMMHESDIYAMPSRWEGFCVAALEAMAAKTGCVFSNIEAFTPFSDVASIHDRGSSKMLAEKICGLAENESKRMSLSDEAKKLVKNKYSLESTAKSYLKEYCHIDND</sequence>
<accession>A0A897MM81</accession>
<name>A0A897MM81_9EURY</name>
<protein>
    <submittedName>
        <fullName evidence="3">Glycosyltransferase</fullName>
    </submittedName>
</protein>
<evidence type="ECO:0000259" key="2">
    <source>
        <dbReference type="Pfam" id="PF13439"/>
    </source>
</evidence>
<gene>
    <name evidence="3" type="primary">rfaG3</name>
    <name evidence="3" type="ORF">AArcS_0478</name>
</gene>
<evidence type="ECO:0000313" key="3">
    <source>
        <dbReference type="EMBL" id="QSG01707.1"/>
    </source>
</evidence>
<keyword evidence="3" id="KW-0808">Transferase</keyword>
<keyword evidence="4" id="KW-1185">Reference proteome</keyword>
<dbReference type="Pfam" id="PF00534">
    <property type="entry name" value="Glycos_transf_1"/>
    <property type="match status" value="1"/>
</dbReference>
<dbReference type="SUPFAM" id="SSF53756">
    <property type="entry name" value="UDP-Glycosyltransferase/glycogen phosphorylase"/>
    <property type="match status" value="1"/>
</dbReference>
<dbReference type="Proteomes" id="UP000663586">
    <property type="component" value="Chromosome"/>
</dbReference>
<evidence type="ECO:0000259" key="1">
    <source>
        <dbReference type="Pfam" id="PF00534"/>
    </source>
</evidence>
<proteinExistence type="predicted"/>
<dbReference type="Pfam" id="PF13439">
    <property type="entry name" value="Glyco_transf_4"/>
    <property type="match status" value="1"/>
</dbReference>